<accession>A0A3E3IC48</accession>
<dbReference type="InterPro" id="IPR021124">
    <property type="entry name" value="CRISPR-assoc_prot_Cas5"/>
</dbReference>
<keyword evidence="1" id="KW-0051">Antiviral defense</keyword>
<proteinExistence type="predicted"/>
<dbReference type="Gene3D" id="3.30.70.2660">
    <property type="match status" value="1"/>
</dbReference>
<dbReference type="InterPro" id="IPR010155">
    <property type="entry name" value="CRISPR-assoc_prot_Cas5d"/>
</dbReference>
<name>A0A3E3IC48_9FIRM</name>
<evidence type="ECO:0000313" key="2">
    <source>
        <dbReference type="EMBL" id="RGE64616.1"/>
    </source>
</evidence>
<organism evidence="2 3">
    <name type="scientific">Eisenbergiella massiliensis</name>
    <dbReference type="NCBI Taxonomy" id="1720294"/>
    <lineage>
        <taxon>Bacteria</taxon>
        <taxon>Bacillati</taxon>
        <taxon>Bacillota</taxon>
        <taxon>Clostridia</taxon>
        <taxon>Lachnospirales</taxon>
        <taxon>Lachnospiraceae</taxon>
        <taxon>Eisenbergiella</taxon>
    </lineage>
</organism>
<dbReference type="AlphaFoldDB" id="A0A3E3IC48"/>
<protein>
    <submittedName>
        <fullName evidence="2">Type I-C CRISPR-associated protein Cas5</fullName>
    </submittedName>
</protein>
<dbReference type="NCBIfam" id="TIGR01876">
    <property type="entry name" value="cas_Cas5d"/>
    <property type="match status" value="1"/>
</dbReference>
<dbReference type="InterPro" id="IPR013422">
    <property type="entry name" value="CRISPR-assoc_prot_Cas5_N"/>
</dbReference>
<dbReference type="Proteomes" id="UP000261166">
    <property type="component" value="Unassembled WGS sequence"/>
</dbReference>
<evidence type="ECO:0000313" key="3">
    <source>
        <dbReference type="Proteomes" id="UP000261166"/>
    </source>
</evidence>
<dbReference type="GO" id="GO:0043571">
    <property type="term" value="P:maintenance of CRISPR repeat elements"/>
    <property type="evidence" value="ECO:0007669"/>
    <property type="project" value="InterPro"/>
</dbReference>
<comment type="caution">
    <text evidence="2">The sequence shown here is derived from an EMBL/GenBank/DDBJ whole genome shotgun (WGS) entry which is preliminary data.</text>
</comment>
<dbReference type="EMBL" id="QVLU01000038">
    <property type="protein sequence ID" value="RGE64616.1"/>
    <property type="molecule type" value="Genomic_DNA"/>
</dbReference>
<dbReference type="NCBIfam" id="TIGR02593">
    <property type="entry name" value="CRISPR_cas5"/>
    <property type="match status" value="1"/>
</dbReference>
<reference evidence="2 3" key="1">
    <citation type="submission" date="2018-08" db="EMBL/GenBank/DDBJ databases">
        <title>A genome reference for cultivated species of the human gut microbiota.</title>
        <authorList>
            <person name="Zou Y."/>
            <person name="Xue W."/>
            <person name="Luo G."/>
        </authorList>
    </citation>
    <scope>NUCLEOTIDE SEQUENCE [LARGE SCALE GENOMIC DNA]</scope>
    <source>
        <strain evidence="2 3">AF26-4BH</strain>
    </source>
</reference>
<sequence>MEGNKMFRVHAYGDLALFARPELTIDKFSYPMITPPAARGLMECIYWHPGVEWIIDRIYVRSQIKYVNTSFDSSTSVFALQNVDYIIDSHFVITDKAGPADNPGKITDIIRRRLDRENYYKSPYFGSAEFPAYVEPCPFKHIKTAYTGILDLGLMPYTYDYTKNTPSPFFFHACLNEGILDLKRPPKLLR</sequence>
<dbReference type="OrthoDB" id="5621871at2"/>
<gene>
    <name evidence="2" type="primary">cas5c</name>
    <name evidence="2" type="ORF">DWY69_26640</name>
</gene>
<evidence type="ECO:0000256" key="1">
    <source>
        <dbReference type="ARBA" id="ARBA00023118"/>
    </source>
</evidence>
<dbReference type="Pfam" id="PF09704">
    <property type="entry name" value="Cas_Cas5d"/>
    <property type="match status" value="1"/>
</dbReference>
<dbReference type="GO" id="GO:0004519">
    <property type="term" value="F:endonuclease activity"/>
    <property type="evidence" value="ECO:0007669"/>
    <property type="project" value="InterPro"/>
</dbReference>
<dbReference type="GO" id="GO:0051607">
    <property type="term" value="P:defense response to virus"/>
    <property type="evidence" value="ECO:0007669"/>
    <property type="project" value="UniProtKB-KW"/>
</dbReference>